<gene>
    <name evidence="2" type="ORF">K461DRAFT_67162</name>
</gene>
<dbReference type="OrthoDB" id="3692311at2759"/>
<organism evidence="2 3">
    <name type="scientific">Myriangium duriaei CBS 260.36</name>
    <dbReference type="NCBI Taxonomy" id="1168546"/>
    <lineage>
        <taxon>Eukaryota</taxon>
        <taxon>Fungi</taxon>
        <taxon>Dikarya</taxon>
        <taxon>Ascomycota</taxon>
        <taxon>Pezizomycotina</taxon>
        <taxon>Dothideomycetes</taxon>
        <taxon>Dothideomycetidae</taxon>
        <taxon>Myriangiales</taxon>
        <taxon>Myriangiaceae</taxon>
        <taxon>Myriangium</taxon>
    </lineage>
</organism>
<comment type="caution">
    <text evidence="2">The sequence shown here is derived from an EMBL/GenBank/DDBJ whole genome shotgun (WGS) entry which is preliminary data.</text>
</comment>
<proteinExistence type="predicted"/>
<name>A0A9P4IW64_9PEZI</name>
<keyword evidence="1" id="KW-1133">Transmembrane helix</keyword>
<evidence type="ECO:0000313" key="3">
    <source>
        <dbReference type="Proteomes" id="UP000799439"/>
    </source>
</evidence>
<keyword evidence="3" id="KW-1185">Reference proteome</keyword>
<evidence type="ECO:0000256" key="1">
    <source>
        <dbReference type="SAM" id="Phobius"/>
    </source>
</evidence>
<keyword evidence="1" id="KW-0472">Membrane</keyword>
<dbReference type="AlphaFoldDB" id="A0A9P4IW64"/>
<dbReference type="EMBL" id="ML996094">
    <property type="protein sequence ID" value="KAF2147979.1"/>
    <property type="molecule type" value="Genomic_DNA"/>
</dbReference>
<sequence>MLHVAGANETDGAFSPTEQYVFNPDYAAADKSLYVNFTEGFSGDTIAKNLGQLVNTLWMTSGSPSYYVGLDLSTVDIDGMDWKTSNTTGHEDGVNIYVVHWPWTVVLIICSLLLFLAASAGAYLEARTIGPDFLGFASTAVRRGVRLPASMNSLSARERMNALQECEVLLQDVRPAAGVGKVALGVKEAGSIGLVRGREYR</sequence>
<reference evidence="2" key="1">
    <citation type="journal article" date="2020" name="Stud. Mycol.">
        <title>101 Dothideomycetes genomes: a test case for predicting lifestyles and emergence of pathogens.</title>
        <authorList>
            <person name="Haridas S."/>
            <person name="Albert R."/>
            <person name="Binder M."/>
            <person name="Bloem J."/>
            <person name="Labutti K."/>
            <person name="Salamov A."/>
            <person name="Andreopoulos B."/>
            <person name="Baker S."/>
            <person name="Barry K."/>
            <person name="Bills G."/>
            <person name="Bluhm B."/>
            <person name="Cannon C."/>
            <person name="Castanera R."/>
            <person name="Culley D."/>
            <person name="Daum C."/>
            <person name="Ezra D."/>
            <person name="Gonzalez J."/>
            <person name="Henrissat B."/>
            <person name="Kuo A."/>
            <person name="Liang C."/>
            <person name="Lipzen A."/>
            <person name="Lutzoni F."/>
            <person name="Magnuson J."/>
            <person name="Mondo S."/>
            <person name="Nolan M."/>
            <person name="Ohm R."/>
            <person name="Pangilinan J."/>
            <person name="Park H.-J."/>
            <person name="Ramirez L."/>
            <person name="Alfaro M."/>
            <person name="Sun H."/>
            <person name="Tritt A."/>
            <person name="Yoshinaga Y."/>
            <person name="Zwiers L.-H."/>
            <person name="Turgeon B."/>
            <person name="Goodwin S."/>
            <person name="Spatafora J."/>
            <person name="Crous P."/>
            <person name="Grigoriev I."/>
        </authorList>
    </citation>
    <scope>NUCLEOTIDE SEQUENCE</scope>
    <source>
        <strain evidence="2">CBS 260.36</strain>
    </source>
</reference>
<accession>A0A9P4IW64</accession>
<dbReference type="Proteomes" id="UP000799439">
    <property type="component" value="Unassembled WGS sequence"/>
</dbReference>
<protein>
    <submittedName>
        <fullName evidence="2">Uncharacterized protein</fullName>
    </submittedName>
</protein>
<feature type="transmembrane region" description="Helical" evidence="1">
    <location>
        <begin position="101"/>
        <end position="124"/>
    </location>
</feature>
<evidence type="ECO:0000313" key="2">
    <source>
        <dbReference type="EMBL" id="KAF2147979.1"/>
    </source>
</evidence>
<keyword evidence="1" id="KW-0812">Transmembrane</keyword>